<organism evidence="1 2">
    <name type="scientific">Gossypium tomentosum</name>
    <name type="common">Hawaiian cotton</name>
    <name type="synonym">Gossypium sandvicense</name>
    <dbReference type="NCBI Taxonomy" id="34277"/>
    <lineage>
        <taxon>Eukaryota</taxon>
        <taxon>Viridiplantae</taxon>
        <taxon>Streptophyta</taxon>
        <taxon>Embryophyta</taxon>
        <taxon>Tracheophyta</taxon>
        <taxon>Spermatophyta</taxon>
        <taxon>Magnoliopsida</taxon>
        <taxon>eudicotyledons</taxon>
        <taxon>Gunneridae</taxon>
        <taxon>Pentapetalae</taxon>
        <taxon>rosids</taxon>
        <taxon>malvids</taxon>
        <taxon>Malvales</taxon>
        <taxon>Malvaceae</taxon>
        <taxon>Malvoideae</taxon>
        <taxon>Gossypium</taxon>
    </lineage>
</organism>
<proteinExistence type="predicted"/>
<evidence type="ECO:0000313" key="1">
    <source>
        <dbReference type="EMBL" id="TYI15854.1"/>
    </source>
</evidence>
<name>A0A5D2PL54_GOSTO</name>
<evidence type="ECO:0000313" key="2">
    <source>
        <dbReference type="Proteomes" id="UP000322667"/>
    </source>
</evidence>
<reference evidence="1 2" key="1">
    <citation type="submission" date="2019-07" db="EMBL/GenBank/DDBJ databases">
        <title>WGS assembly of Gossypium tomentosum.</title>
        <authorList>
            <person name="Chen Z.J."/>
            <person name="Sreedasyam A."/>
            <person name="Ando A."/>
            <person name="Song Q."/>
            <person name="De L."/>
            <person name="Hulse-Kemp A."/>
            <person name="Ding M."/>
            <person name="Ye W."/>
            <person name="Kirkbride R."/>
            <person name="Jenkins J."/>
            <person name="Plott C."/>
            <person name="Lovell J."/>
            <person name="Lin Y.-M."/>
            <person name="Vaughn R."/>
            <person name="Liu B."/>
            <person name="Li W."/>
            <person name="Simpson S."/>
            <person name="Scheffler B."/>
            <person name="Saski C."/>
            <person name="Grover C."/>
            <person name="Hu G."/>
            <person name="Conover J."/>
            <person name="Carlson J."/>
            <person name="Shu S."/>
            <person name="Boston L."/>
            <person name="Williams M."/>
            <person name="Peterson D."/>
            <person name="Mcgee K."/>
            <person name="Jones D."/>
            <person name="Wendel J."/>
            <person name="Stelly D."/>
            <person name="Grimwood J."/>
            <person name="Schmutz J."/>
        </authorList>
    </citation>
    <scope>NUCLEOTIDE SEQUENCE [LARGE SCALE GENOMIC DNA]</scope>
    <source>
        <strain evidence="1">7179.01</strain>
    </source>
</reference>
<dbReference type="Proteomes" id="UP000322667">
    <property type="component" value="Chromosome A08"/>
</dbReference>
<protein>
    <submittedName>
        <fullName evidence="1">Uncharacterized protein</fullName>
    </submittedName>
</protein>
<dbReference type="AlphaFoldDB" id="A0A5D2PL54"/>
<dbReference type="EMBL" id="CM017617">
    <property type="protein sequence ID" value="TYI15854.1"/>
    <property type="molecule type" value="Genomic_DNA"/>
</dbReference>
<sequence length="123" mass="13950">MLSTLPISPFLFSRKAHLKPSTILQNLIVTNKARPFDSENTIQLRWPWPTVAWWCSAQVGKWASGGRWLGLVGLGFLNAELRLMGWDSWASSLLFGLFCWYGPGKFGLLQISLQKLLIIFLVQ</sequence>
<gene>
    <name evidence="1" type="ORF">ES332_A08G215200v1</name>
</gene>
<accession>A0A5D2PL54</accession>
<keyword evidence="2" id="KW-1185">Reference proteome</keyword>